<sequence length="264" mass="29094">MNLVVPDQWLLTLNSISQRIEKGIEHLDGFSQGSDQKVDCNGVGGLVAPYNCTLSKSVVEEQLDGFQDWKSMPREPRARGPIVEAKILPDGKPYTADSSIYDVKIEVKANYRPQHVPLVSLMSKLNGKAIIGHPLTVQVLSDDYYGSLPCEAAVECTEIGPAVKRNSEGGRVPTTHMRLHSRFPPRKSAKAKKSGLLSEKIRKLSSLTGQKLGLADRKLVVEKPKGPVRACVLLKLVFSRIDEALNGSARRPNPPFNVKQFMSR</sequence>
<dbReference type="EMBL" id="CM001880">
    <property type="protein sequence ID" value="EOX99304.1"/>
    <property type="molecule type" value="Genomic_DNA"/>
</dbReference>
<name>A0A061E2P7_THECC</name>
<dbReference type="AlphaFoldDB" id="A0A061E2P7"/>
<reference evidence="1 2" key="1">
    <citation type="journal article" date="2013" name="Genome Biol.">
        <title>The genome sequence of the most widely cultivated cacao type and its use to identify candidate genes regulating pod color.</title>
        <authorList>
            <person name="Motamayor J.C."/>
            <person name="Mockaitis K."/>
            <person name="Schmutz J."/>
            <person name="Haiminen N."/>
            <person name="Iii D.L."/>
            <person name="Cornejo O."/>
            <person name="Findley S.D."/>
            <person name="Zheng P."/>
            <person name="Utro F."/>
            <person name="Royaert S."/>
            <person name="Saski C."/>
            <person name="Jenkins J."/>
            <person name="Podicheti R."/>
            <person name="Zhao M."/>
            <person name="Scheffler B.E."/>
            <person name="Stack J.C."/>
            <person name="Feltus F.A."/>
            <person name="Mustiga G.M."/>
            <person name="Amores F."/>
            <person name="Phillips W."/>
            <person name="Marelli J.P."/>
            <person name="May G.D."/>
            <person name="Shapiro H."/>
            <person name="Ma J."/>
            <person name="Bustamante C.D."/>
            <person name="Schnell R.J."/>
            <person name="Main D."/>
            <person name="Gilbert D."/>
            <person name="Parida L."/>
            <person name="Kuhn D.N."/>
        </authorList>
    </citation>
    <scope>NUCLEOTIDE SEQUENCE [LARGE SCALE GENOMIC DNA]</scope>
    <source>
        <strain evidence="2">cv. Matina 1-6</strain>
    </source>
</reference>
<dbReference type="eggNOG" id="ENOG502QUJY">
    <property type="taxonomic scope" value="Eukaryota"/>
</dbReference>
<dbReference type="PANTHER" id="PTHR33697">
    <property type="entry name" value="T17B22.17 PROTEIN-RELATED"/>
    <property type="match status" value="1"/>
</dbReference>
<organism evidence="1 2">
    <name type="scientific">Theobroma cacao</name>
    <name type="common">Cacao</name>
    <name type="synonym">Cocoa</name>
    <dbReference type="NCBI Taxonomy" id="3641"/>
    <lineage>
        <taxon>Eukaryota</taxon>
        <taxon>Viridiplantae</taxon>
        <taxon>Streptophyta</taxon>
        <taxon>Embryophyta</taxon>
        <taxon>Tracheophyta</taxon>
        <taxon>Spermatophyta</taxon>
        <taxon>Magnoliopsida</taxon>
        <taxon>eudicotyledons</taxon>
        <taxon>Gunneridae</taxon>
        <taxon>Pentapetalae</taxon>
        <taxon>rosids</taxon>
        <taxon>malvids</taxon>
        <taxon>Malvales</taxon>
        <taxon>Malvaceae</taxon>
        <taxon>Byttnerioideae</taxon>
        <taxon>Theobroma</taxon>
    </lineage>
</organism>
<dbReference type="STRING" id="3641.A0A061E2P7"/>
<accession>A0A061E2P7</accession>
<protein>
    <submittedName>
        <fullName evidence="1">Tudor/PWWP/MBT superfamily protein</fullName>
    </submittedName>
</protein>
<evidence type="ECO:0000313" key="1">
    <source>
        <dbReference type="EMBL" id="EOX99304.1"/>
    </source>
</evidence>
<dbReference type="InterPro" id="IPR044679">
    <property type="entry name" value="PWWP2-like"/>
</dbReference>
<evidence type="ECO:0000313" key="2">
    <source>
        <dbReference type="Proteomes" id="UP000026915"/>
    </source>
</evidence>
<dbReference type="InParanoid" id="A0A061E2P7"/>
<dbReference type="HOGENOM" id="CLU_1055277_0_0_1"/>
<proteinExistence type="predicted"/>
<dbReference type="Proteomes" id="UP000026915">
    <property type="component" value="Chromosome 2"/>
</dbReference>
<keyword evidence="2" id="KW-1185">Reference proteome</keyword>
<gene>
    <name evidence="1" type="ORF">TCM_007938</name>
</gene>
<dbReference type="Gramene" id="EOX99304">
    <property type="protein sequence ID" value="EOX99304"/>
    <property type="gene ID" value="TCM_007938"/>
</dbReference>
<dbReference type="PANTHER" id="PTHR33697:SF1">
    <property type="entry name" value="TUDOR_PWWP_MBT SUPERFAMILY PROTEIN"/>
    <property type="match status" value="1"/>
</dbReference>